<evidence type="ECO:0000256" key="6">
    <source>
        <dbReference type="ARBA" id="ARBA00023004"/>
    </source>
</evidence>
<keyword evidence="12" id="KW-1185">Reference proteome</keyword>
<evidence type="ECO:0000256" key="10">
    <source>
        <dbReference type="SAM" id="Phobius"/>
    </source>
</evidence>
<feature type="binding site" description="axial binding residue" evidence="8">
    <location>
        <position position="447"/>
    </location>
    <ligand>
        <name>heme</name>
        <dbReference type="ChEBI" id="CHEBI:30413"/>
    </ligand>
    <ligandPart>
        <name>Fe</name>
        <dbReference type="ChEBI" id="CHEBI:18248"/>
    </ligandPart>
</feature>
<evidence type="ECO:0000256" key="8">
    <source>
        <dbReference type="PIRSR" id="PIRSR602401-1"/>
    </source>
</evidence>
<dbReference type="EMBL" id="MU863877">
    <property type="protein sequence ID" value="KAK4205300.1"/>
    <property type="molecule type" value="Genomic_DNA"/>
</dbReference>
<comment type="cofactor">
    <cofactor evidence="1 8">
        <name>heme</name>
        <dbReference type="ChEBI" id="CHEBI:30413"/>
    </cofactor>
</comment>
<reference evidence="11" key="1">
    <citation type="journal article" date="2023" name="Mol. Phylogenet. Evol.">
        <title>Genome-scale phylogeny and comparative genomics of the fungal order Sordariales.</title>
        <authorList>
            <person name="Hensen N."/>
            <person name="Bonometti L."/>
            <person name="Westerberg I."/>
            <person name="Brannstrom I.O."/>
            <person name="Guillou S."/>
            <person name="Cros-Aarteil S."/>
            <person name="Calhoun S."/>
            <person name="Haridas S."/>
            <person name="Kuo A."/>
            <person name="Mondo S."/>
            <person name="Pangilinan J."/>
            <person name="Riley R."/>
            <person name="LaButti K."/>
            <person name="Andreopoulos B."/>
            <person name="Lipzen A."/>
            <person name="Chen C."/>
            <person name="Yan M."/>
            <person name="Daum C."/>
            <person name="Ng V."/>
            <person name="Clum A."/>
            <person name="Steindorff A."/>
            <person name="Ohm R.A."/>
            <person name="Martin F."/>
            <person name="Silar P."/>
            <person name="Natvig D.O."/>
            <person name="Lalanne C."/>
            <person name="Gautier V."/>
            <person name="Ament-Velasquez S.L."/>
            <person name="Kruys A."/>
            <person name="Hutchinson M.I."/>
            <person name="Powell A.J."/>
            <person name="Barry K."/>
            <person name="Miller A.N."/>
            <person name="Grigoriev I.V."/>
            <person name="Debuchy R."/>
            <person name="Gladieux P."/>
            <person name="Hiltunen Thoren M."/>
            <person name="Johannesson H."/>
        </authorList>
    </citation>
    <scope>NUCLEOTIDE SEQUENCE</scope>
    <source>
        <strain evidence="11">CBS 315.58</strain>
    </source>
</reference>
<evidence type="ECO:0000313" key="11">
    <source>
        <dbReference type="EMBL" id="KAK4205300.1"/>
    </source>
</evidence>
<dbReference type="PANTHER" id="PTHR24305">
    <property type="entry name" value="CYTOCHROME P450"/>
    <property type="match status" value="1"/>
</dbReference>
<dbReference type="InterPro" id="IPR001128">
    <property type="entry name" value="Cyt_P450"/>
</dbReference>
<protein>
    <submittedName>
        <fullName evidence="11">Isotrichodermin C-15 hydroxylase</fullName>
    </submittedName>
</protein>
<dbReference type="InterPro" id="IPR050121">
    <property type="entry name" value="Cytochrome_P450_monoxygenase"/>
</dbReference>
<keyword evidence="6 8" id="KW-0408">Iron</keyword>
<dbReference type="GO" id="GO:0005506">
    <property type="term" value="F:iron ion binding"/>
    <property type="evidence" value="ECO:0007669"/>
    <property type="project" value="InterPro"/>
</dbReference>
<dbReference type="GO" id="GO:0004497">
    <property type="term" value="F:monooxygenase activity"/>
    <property type="evidence" value="ECO:0007669"/>
    <property type="project" value="UniProtKB-KW"/>
</dbReference>
<evidence type="ECO:0000256" key="5">
    <source>
        <dbReference type="ARBA" id="ARBA00023002"/>
    </source>
</evidence>
<reference evidence="11" key="2">
    <citation type="submission" date="2023-05" db="EMBL/GenBank/DDBJ databases">
        <authorList>
            <consortium name="Lawrence Berkeley National Laboratory"/>
            <person name="Steindorff A."/>
            <person name="Hensen N."/>
            <person name="Bonometti L."/>
            <person name="Westerberg I."/>
            <person name="Brannstrom I.O."/>
            <person name="Guillou S."/>
            <person name="Cros-Aarteil S."/>
            <person name="Calhoun S."/>
            <person name="Haridas S."/>
            <person name="Kuo A."/>
            <person name="Mondo S."/>
            <person name="Pangilinan J."/>
            <person name="Riley R."/>
            <person name="Labutti K."/>
            <person name="Andreopoulos B."/>
            <person name="Lipzen A."/>
            <person name="Chen C."/>
            <person name="Yanf M."/>
            <person name="Daum C."/>
            <person name="Ng V."/>
            <person name="Clum A."/>
            <person name="Ohm R."/>
            <person name="Martin F."/>
            <person name="Silar P."/>
            <person name="Natvig D."/>
            <person name="Lalanne C."/>
            <person name="Gautier V."/>
            <person name="Ament-Velasquez S.L."/>
            <person name="Kruys A."/>
            <person name="Hutchinson M.I."/>
            <person name="Powell A.J."/>
            <person name="Barry K."/>
            <person name="Miller A.N."/>
            <person name="Grigoriev I.V."/>
            <person name="Debuchy R."/>
            <person name="Gladieux P."/>
            <person name="Thoren M.H."/>
            <person name="Johannesson H."/>
        </authorList>
    </citation>
    <scope>NUCLEOTIDE SEQUENCE</scope>
    <source>
        <strain evidence="11">CBS 315.58</strain>
    </source>
</reference>
<dbReference type="PRINTS" id="PR00463">
    <property type="entry name" value="EP450I"/>
</dbReference>
<dbReference type="GO" id="GO:0009403">
    <property type="term" value="P:toxin biosynthetic process"/>
    <property type="evidence" value="ECO:0007669"/>
    <property type="project" value="UniProtKB-ARBA"/>
</dbReference>
<keyword evidence="4 8" id="KW-0479">Metal-binding</keyword>
<keyword evidence="10" id="KW-1133">Transmembrane helix</keyword>
<dbReference type="SUPFAM" id="SSF48264">
    <property type="entry name" value="Cytochrome P450"/>
    <property type="match status" value="1"/>
</dbReference>
<evidence type="ECO:0000256" key="3">
    <source>
        <dbReference type="ARBA" id="ARBA00022617"/>
    </source>
</evidence>
<dbReference type="Pfam" id="PF00067">
    <property type="entry name" value="p450"/>
    <property type="match status" value="1"/>
</dbReference>
<keyword evidence="7 9" id="KW-0503">Monooxygenase</keyword>
<dbReference type="PRINTS" id="PR00385">
    <property type="entry name" value="P450"/>
</dbReference>
<dbReference type="FunFam" id="1.10.630.10:FF:000047">
    <property type="entry name" value="Cytochrome P450 monooxygenase"/>
    <property type="match status" value="1"/>
</dbReference>
<gene>
    <name evidence="11" type="ORF">QBC40DRAFT_249303</name>
</gene>
<keyword evidence="10" id="KW-0812">Transmembrane</keyword>
<evidence type="ECO:0000256" key="7">
    <source>
        <dbReference type="ARBA" id="ARBA00023033"/>
    </source>
</evidence>
<dbReference type="AlphaFoldDB" id="A0AAN7B1V7"/>
<dbReference type="InterPro" id="IPR017972">
    <property type="entry name" value="Cyt_P450_CS"/>
</dbReference>
<name>A0AAN7B1V7_9PEZI</name>
<dbReference type="Proteomes" id="UP001303160">
    <property type="component" value="Unassembled WGS sequence"/>
</dbReference>
<evidence type="ECO:0000256" key="1">
    <source>
        <dbReference type="ARBA" id="ARBA00001971"/>
    </source>
</evidence>
<evidence type="ECO:0000313" key="12">
    <source>
        <dbReference type="Proteomes" id="UP001303160"/>
    </source>
</evidence>
<evidence type="ECO:0000256" key="9">
    <source>
        <dbReference type="RuleBase" id="RU000461"/>
    </source>
</evidence>
<keyword evidence="3 8" id="KW-0349">Heme</keyword>
<keyword evidence="5 9" id="KW-0560">Oxidoreductase</keyword>
<dbReference type="InterPro" id="IPR002401">
    <property type="entry name" value="Cyt_P450_E_grp-I"/>
</dbReference>
<proteinExistence type="inferred from homology"/>
<feature type="transmembrane region" description="Helical" evidence="10">
    <location>
        <begin position="12"/>
        <end position="32"/>
    </location>
</feature>
<dbReference type="InterPro" id="IPR036396">
    <property type="entry name" value="Cyt_P450_sf"/>
</dbReference>
<accession>A0AAN7B1V7</accession>
<dbReference type="GO" id="GO:0020037">
    <property type="term" value="F:heme binding"/>
    <property type="evidence" value="ECO:0007669"/>
    <property type="project" value="InterPro"/>
</dbReference>
<dbReference type="GO" id="GO:0016705">
    <property type="term" value="F:oxidoreductase activity, acting on paired donors, with incorporation or reduction of molecular oxygen"/>
    <property type="evidence" value="ECO:0007669"/>
    <property type="project" value="InterPro"/>
</dbReference>
<evidence type="ECO:0000256" key="2">
    <source>
        <dbReference type="ARBA" id="ARBA00010617"/>
    </source>
</evidence>
<sequence>MAAELITSMHSVGVLGLALGAALTLLLLRIIYQAHLSPLSKIPGPKLYSFWDIPYLYHLLRGTWPHKLKSLHDRYGPVVRYTTDNISFITPEAWKIIYGHRTGPNQLTYQKDPIAYRPSFSGHPHIIVANDADHRRQRRLLSHAFSEKALRNQEDIMQHYTSLFLSHLTQKSVSGETVDIVKWYNFLTFDLIGDLAFGQSFSCLSTGNYHPWVSMIFNNIKLSVFVETLRRYPFLSILKSVLLPKKLVKSQLEHWELSRQTAKKRLLSGGTERGDFMSYILRYNEGDEKGMSEGEIIENTNLLIIAGSETTATQLSGTTFWLLMDKEGRYERLVNEIRGRFADEKEITLQAVGGLEYMDACFEEAFRMYPPVPLALPRRTPGKGEYIEGYWVPGGTAVAVPQWASYQSERNFKDANKFIPERWLGGPKYANDVRGVLQPFSIGPRNCIGKNLAYAEMRLILARLMWNFDLELMPESENWNDQKIYTLWEKGAINVKLTPVVRESTGK</sequence>
<organism evidence="11 12">
    <name type="scientific">Triangularia verruculosa</name>
    <dbReference type="NCBI Taxonomy" id="2587418"/>
    <lineage>
        <taxon>Eukaryota</taxon>
        <taxon>Fungi</taxon>
        <taxon>Dikarya</taxon>
        <taxon>Ascomycota</taxon>
        <taxon>Pezizomycotina</taxon>
        <taxon>Sordariomycetes</taxon>
        <taxon>Sordariomycetidae</taxon>
        <taxon>Sordariales</taxon>
        <taxon>Podosporaceae</taxon>
        <taxon>Triangularia</taxon>
    </lineage>
</organism>
<comment type="caution">
    <text evidence="11">The sequence shown here is derived from an EMBL/GenBank/DDBJ whole genome shotgun (WGS) entry which is preliminary data.</text>
</comment>
<evidence type="ECO:0000256" key="4">
    <source>
        <dbReference type="ARBA" id="ARBA00022723"/>
    </source>
</evidence>
<dbReference type="PROSITE" id="PS00086">
    <property type="entry name" value="CYTOCHROME_P450"/>
    <property type="match status" value="1"/>
</dbReference>
<comment type="similarity">
    <text evidence="2 9">Belongs to the cytochrome P450 family.</text>
</comment>
<dbReference type="PANTHER" id="PTHR24305:SF210">
    <property type="entry name" value="CYTOCHROME P450 MONOOXYGENASE ASQL-RELATED"/>
    <property type="match status" value="1"/>
</dbReference>
<dbReference type="Gene3D" id="1.10.630.10">
    <property type="entry name" value="Cytochrome P450"/>
    <property type="match status" value="1"/>
</dbReference>
<dbReference type="CDD" id="cd11058">
    <property type="entry name" value="CYP60B-like"/>
    <property type="match status" value="1"/>
</dbReference>
<keyword evidence="10" id="KW-0472">Membrane</keyword>